<reference evidence="7" key="1">
    <citation type="submission" date="2016-10" db="EMBL/GenBank/DDBJ databases">
        <authorList>
            <person name="Varghese N."/>
            <person name="Submissions S."/>
        </authorList>
    </citation>
    <scope>NUCLEOTIDE SEQUENCE [LARGE SCALE GENOMIC DNA]</scope>
    <source>
        <strain evidence="7">DSM 3669</strain>
    </source>
</reference>
<keyword evidence="3" id="KW-0408">Iron</keyword>
<accession>A0A1I6DMK0</accession>
<feature type="domain" description="F420-non-reducing hydrogenase iron-sulfur subunit D" evidence="5">
    <location>
        <begin position="2"/>
        <end position="104"/>
    </location>
</feature>
<proteinExistence type="predicted"/>
<evidence type="ECO:0000259" key="5">
    <source>
        <dbReference type="Pfam" id="PF02662"/>
    </source>
</evidence>
<dbReference type="GO" id="GO:0016491">
    <property type="term" value="F:oxidoreductase activity"/>
    <property type="evidence" value="ECO:0007669"/>
    <property type="project" value="UniProtKB-KW"/>
</dbReference>
<protein>
    <submittedName>
        <fullName evidence="6">F420-non-reducing hydrogenase subunit D</fullName>
    </submittedName>
</protein>
<evidence type="ECO:0000313" key="6">
    <source>
        <dbReference type="EMBL" id="SFR06612.1"/>
    </source>
</evidence>
<dbReference type="AlphaFoldDB" id="A0A1I6DMK0"/>
<dbReference type="EMBL" id="FOYM01000013">
    <property type="protein sequence ID" value="SFR06612.1"/>
    <property type="molecule type" value="Genomic_DNA"/>
</dbReference>
<dbReference type="Proteomes" id="UP000199584">
    <property type="component" value="Unassembled WGS sequence"/>
</dbReference>
<name>A0A1I6DMK0_9FIRM</name>
<gene>
    <name evidence="6" type="ORF">SAMN05660706_11393</name>
</gene>
<evidence type="ECO:0000256" key="2">
    <source>
        <dbReference type="ARBA" id="ARBA00023002"/>
    </source>
</evidence>
<keyword evidence="2" id="KW-0560">Oxidoreductase</keyword>
<sequence length="119" mass="13169">MRLQYAPNVRIVEMPCSGTIDHRVLLQTFEDGADGVFVAGCMEGDCHFLKGNFRAKKRVHQVKKILDEIGFGGDRLDFFNLSAAQGQRFAEIVKIMTDRVMELGPNPLNKSAKKEGGAA</sequence>
<keyword evidence="1" id="KW-0479">Metal-binding</keyword>
<dbReference type="STRING" id="39060.SAMN05660706_11393"/>
<keyword evidence="4" id="KW-0411">Iron-sulfur</keyword>
<dbReference type="GO" id="GO:0046872">
    <property type="term" value="F:metal ion binding"/>
    <property type="evidence" value="ECO:0007669"/>
    <property type="project" value="UniProtKB-KW"/>
</dbReference>
<evidence type="ECO:0000313" key="7">
    <source>
        <dbReference type="Proteomes" id="UP000199584"/>
    </source>
</evidence>
<evidence type="ECO:0000256" key="1">
    <source>
        <dbReference type="ARBA" id="ARBA00022723"/>
    </source>
</evidence>
<evidence type="ECO:0000256" key="4">
    <source>
        <dbReference type="ARBA" id="ARBA00023014"/>
    </source>
</evidence>
<dbReference type="Pfam" id="PF02662">
    <property type="entry name" value="FlpD"/>
    <property type="match status" value="1"/>
</dbReference>
<evidence type="ECO:0000256" key="3">
    <source>
        <dbReference type="ARBA" id="ARBA00023004"/>
    </source>
</evidence>
<organism evidence="6 7">
    <name type="scientific">Desulfoscipio geothermicus DSM 3669</name>
    <dbReference type="NCBI Taxonomy" id="1121426"/>
    <lineage>
        <taxon>Bacteria</taxon>
        <taxon>Bacillati</taxon>
        <taxon>Bacillota</taxon>
        <taxon>Clostridia</taxon>
        <taxon>Eubacteriales</taxon>
        <taxon>Desulfallaceae</taxon>
        <taxon>Desulfoscipio</taxon>
    </lineage>
</organism>
<dbReference type="GO" id="GO:0051536">
    <property type="term" value="F:iron-sulfur cluster binding"/>
    <property type="evidence" value="ECO:0007669"/>
    <property type="project" value="UniProtKB-KW"/>
</dbReference>
<dbReference type="InterPro" id="IPR003813">
    <property type="entry name" value="MvhD/FlpD"/>
</dbReference>
<keyword evidence="7" id="KW-1185">Reference proteome</keyword>